<reference evidence="2 3" key="1">
    <citation type="submission" date="2018-06" db="EMBL/GenBank/DDBJ databases">
        <title>Genomic Encyclopedia of Type Strains, Phase IV (KMG-IV): sequencing the most valuable type-strain genomes for metagenomic binning, comparative biology and taxonomic classification.</title>
        <authorList>
            <person name="Goeker M."/>
        </authorList>
    </citation>
    <scope>NUCLEOTIDE SEQUENCE [LARGE SCALE GENOMIC DNA]</scope>
    <source>
        <strain evidence="2 3">DSM 25532</strain>
    </source>
</reference>
<keyword evidence="1" id="KW-0732">Signal</keyword>
<dbReference type="EMBL" id="QNRR01000001">
    <property type="protein sequence ID" value="RBP47904.1"/>
    <property type="molecule type" value="Genomic_DNA"/>
</dbReference>
<evidence type="ECO:0000256" key="1">
    <source>
        <dbReference type="SAM" id="SignalP"/>
    </source>
</evidence>
<dbReference type="AlphaFoldDB" id="A0A366HWF1"/>
<feature type="signal peptide" evidence="1">
    <location>
        <begin position="1"/>
        <end position="23"/>
    </location>
</feature>
<evidence type="ECO:0000313" key="3">
    <source>
        <dbReference type="Proteomes" id="UP000253426"/>
    </source>
</evidence>
<evidence type="ECO:0008006" key="4">
    <source>
        <dbReference type="Google" id="ProtNLM"/>
    </source>
</evidence>
<dbReference type="RefSeq" id="WP_113956799.1">
    <property type="nucleotide sequence ID" value="NZ_QNRR01000001.1"/>
</dbReference>
<sequence>MKANPSTIAVCAALAFMTLVALVQQEAQGEPSRVLTQFATSDPAGEYRAIDLDHLSGPPHKTAPEVLQTVLDQQAREGWTVVANTSDTIILRR</sequence>
<gene>
    <name evidence="2" type="ORF">DES53_101704</name>
</gene>
<dbReference type="Proteomes" id="UP000253426">
    <property type="component" value="Unassembled WGS sequence"/>
</dbReference>
<comment type="caution">
    <text evidence="2">The sequence shown here is derived from an EMBL/GenBank/DDBJ whole genome shotgun (WGS) entry which is preliminary data.</text>
</comment>
<proteinExistence type="predicted"/>
<evidence type="ECO:0000313" key="2">
    <source>
        <dbReference type="EMBL" id="RBP47904.1"/>
    </source>
</evidence>
<keyword evidence="3" id="KW-1185">Reference proteome</keyword>
<organism evidence="2 3">
    <name type="scientific">Roseimicrobium gellanilyticum</name>
    <dbReference type="NCBI Taxonomy" id="748857"/>
    <lineage>
        <taxon>Bacteria</taxon>
        <taxon>Pseudomonadati</taxon>
        <taxon>Verrucomicrobiota</taxon>
        <taxon>Verrucomicrobiia</taxon>
        <taxon>Verrucomicrobiales</taxon>
        <taxon>Verrucomicrobiaceae</taxon>
        <taxon>Roseimicrobium</taxon>
    </lineage>
</organism>
<name>A0A366HWF1_9BACT</name>
<accession>A0A366HWF1</accession>
<protein>
    <recommendedName>
        <fullName evidence="4">DUF4177 domain-containing protein</fullName>
    </recommendedName>
</protein>
<feature type="chain" id="PRO_5016702177" description="DUF4177 domain-containing protein" evidence="1">
    <location>
        <begin position="24"/>
        <end position="93"/>
    </location>
</feature>